<dbReference type="Proteomes" id="UP000095281">
    <property type="component" value="Unplaced"/>
</dbReference>
<dbReference type="WBParaSite" id="MhA1_Contig314.frz3.gene4">
    <property type="protein sequence ID" value="MhA1_Contig314.frz3.gene4"/>
    <property type="gene ID" value="MhA1_Contig314.frz3.gene4"/>
</dbReference>
<proteinExistence type="predicted"/>
<keyword evidence="1" id="KW-1185">Reference proteome</keyword>
<accession>A0A1I8BN15</accession>
<evidence type="ECO:0000313" key="2">
    <source>
        <dbReference type="WBParaSite" id="MhA1_Contig314.frz3.gene4"/>
    </source>
</evidence>
<evidence type="ECO:0000313" key="1">
    <source>
        <dbReference type="Proteomes" id="UP000095281"/>
    </source>
</evidence>
<sequence>MKFSLVELTVLVHALRYVDFQYVNILPNFDKLDILYYGLYEGFNKDENIFNYPIVKQTFVKLRQVINHYDNLIPKPVILGYADFARTNNQLMYFQNYIIRKALIEMFERNPEEYDSFIKTWRIEPHGNDKNPEAVMGVVGILR</sequence>
<name>A0A1I8BN15_MELHA</name>
<protein>
    <submittedName>
        <fullName evidence="2">Uncharacterized protein</fullName>
    </submittedName>
</protein>
<organism evidence="1 2">
    <name type="scientific">Meloidogyne hapla</name>
    <name type="common">Root-knot nematode worm</name>
    <dbReference type="NCBI Taxonomy" id="6305"/>
    <lineage>
        <taxon>Eukaryota</taxon>
        <taxon>Metazoa</taxon>
        <taxon>Ecdysozoa</taxon>
        <taxon>Nematoda</taxon>
        <taxon>Chromadorea</taxon>
        <taxon>Rhabditida</taxon>
        <taxon>Tylenchina</taxon>
        <taxon>Tylenchomorpha</taxon>
        <taxon>Tylenchoidea</taxon>
        <taxon>Meloidogynidae</taxon>
        <taxon>Meloidogyninae</taxon>
        <taxon>Meloidogyne</taxon>
    </lineage>
</organism>
<dbReference type="AlphaFoldDB" id="A0A1I8BN15"/>
<reference evidence="2" key="1">
    <citation type="submission" date="2016-11" db="UniProtKB">
        <authorList>
            <consortium name="WormBaseParasite"/>
        </authorList>
    </citation>
    <scope>IDENTIFICATION</scope>
</reference>